<keyword evidence="1" id="KW-1133">Transmembrane helix</keyword>
<keyword evidence="5" id="KW-1185">Reference proteome</keyword>
<organism evidence="2">
    <name type="scientific">Oikopleura dioica</name>
    <name type="common">Tunicate</name>
    <dbReference type="NCBI Taxonomy" id="34765"/>
    <lineage>
        <taxon>Eukaryota</taxon>
        <taxon>Metazoa</taxon>
        <taxon>Chordata</taxon>
        <taxon>Tunicata</taxon>
        <taxon>Appendicularia</taxon>
        <taxon>Copelata</taxon>
        <taxon>Oikopleuridae</taxon>
        <taxon>Oikopleura</taxon>
    </lineage>
</organism>
<evidence type="ECO:0000313" key="5">
    <source>
        <dbReference type="Proteomes" id="UP000001307"/>
    </source>
</evidence>
<evidence type="ECO:0000313" key="3">
    <source>
        <dbReference type="EMBL" id="CBY31010.1"/>
    </source>
</evidence>
<dbReference type="AlphaFoldDB" id="E4WX22"/>
<evidence type="ECO:0000313" key="2">
    <source>
        <dbReference type="EMBL" id="CBY21914.1"/>
    </source>
</evidence>
<proteinExistence type="predicted"/>
<dbReference type="InParanoid" id="E4WX22"/>
<feature type="transmembrane region" description="Helical" evidence="1">
    <location>
        <begin position="80"/>
        <end position="98"/>
    </location>
</feature>
<dbReference type="Proteomes" id="UP000001307">
    <property type="component" value="Unassembled WGS sequence"/>
</dbReference>
<sequence length="135" mass="14813">MDESGDNQEEHGRKQPSAGDALRTWPIAEACLHRPCSCKSFFLLCTSSEEGTSCLKIVQRVILMISGMIFGIAMGAPFGFAFGAIGGVLMLIFLPCYIRTFLKDALLESVDENGQLPKNKFFHSEPYTPNASFQA</sequence>
<keyword evidence="1" id="KW-0812">Transmembrane</keyword>
<evidence type="ECO:0000256" key="1">
    <source>
        <dbReference type="SAM" id="Phobius"/>
    </source>
</evidence>
<dbReference type="EMBL" id="FN653018">
    <property type="protein sequence ID" value="CBY21914.1"/>
    <property type="molecule type" value="Genomic_DNA"/>
</dbReference>
<reference evidence="2" key="1">
    <citation type="journal article" date="2010" name="Science">
        <title>Plasticity of animal genome architecture unmasked by rapid evolution of a pelagic tunicate.</title>
        <authorList>
            <person name="Denoeud F."/>
            <person name="Henriet S."/>
            <person name="Mungpakdee S."/>
            <person name="Aury J.M."/>
            <person name="Da Silva C."/>
            <person name="Brinkmann H."/>
            <person name="Mikhaleva J."/>
            <person name="Olsen L.C."/>
            <person name="Jubin C."/>
            <person name="Canestro C."/>
            <person name="Bouquet J.M."/>
            <person name="Danks G."/>
            <person name="Poulain J."/>
            <person name="Campsteijn C."/>
            <person name="Adamski M."/>
            <person name="Cross I."/>
            <person name="Yadetie F."/>
            <person name="Muffato M."/>
            <person name="Louis A."/>
            <person name="Butcher S."/>
            <person name="Tsagkogeorga G."/>
            <person name="Konrad A."/>
            <person name="Singh S."/>
            <person name="Jensen M.F."/>
            <person name="Cong E.H."/>
            <person name="Eikeseth-Otteraa H."/>
            <person name="Noel B."/>
            <person name="Anthouard V."/>
            <person name="Porcel B.M."/>
            <person name="Kachouri-Lafond R."/>
            <person name="Nishino A."/>
            <person name="Ugolini M."/>
            <person name="Chourrout P."/>
            <person name="Nishida H."/>
            <person name="Aasland R."/>
            <person name="Huzurbazar S."/>
            <person name="Westhof E."/>
            <person name="Delsuc F."/>
            <person name="Lehrach H."/>
            <person name="Reinhardt R."/>
            <person name="Weissenbach J."/>
            <person name="Roy S.W."/>
            <person name="Artiguenave F."/>
            <person name="Postlethwait J.H."/>
            <person name="Manak J.R."/>
            <person name="Thompson E.M."/>
            <person name="Jaillon O."/>
            <person name="Du Pasquier L."/>
            <person name="Boudinot P."/>
            <person name="Liberles D.A."/>
            <person name="Volff J.N."/>
            <person name="Philippe H."/>
            <person name="Lenhard B."/>
            <person name="Roest Crollius H."/>
            <person name="Wincker P."/>
            <person name="Chourrout D."/>
        </authorList>
    </citation>
    <scope>NUCLEOTIDE SEQUENCE [LARGE SCALE GENOMIC DNA]</scope>
</reference>
<name>E4WX22_OIKDI</name>
<protein>
    <submittedName>
        <fullName evidence="2">Uncharacterized protein</fullName>
    </submittedName>
</protein>
<keyword evidence="1" id="KW-0472">Membrane</keyword>
<dbReference type="Proteomes" id="UP000011014">
    <property type="component" value="Unassembled WGS sequence"/>
</dbReference>
<dbReference type="EMBL" id="FN655833">
    <property type="protein sequence ID" value="CBY40229.1"/>
    <property type="molecule type" value="Genomic_DNA"/>
</dbReference>
<gene>
    <name evidence="2" type="ORF">GSOID_T00011448001</name>
    <name evidence="3" type="ORF">GSOID_T00018960001</name>
    <name evidence="4" type="ORF">GSOID_T00022209001</name>
</gene>
<accession>E4WX22</accession>
<dbReference type="EMBL" id="FN654289">
    <property type="protein sequence ID" value="CBY31010.1"/>
    <property type="molecule type" value="Genomic_DNA"/>
</dbReference>
<evidence type="ECO:0000313" key="4">
    <source>
        <dbReference type="EMBL" id="CBY40229.1"/>
    </source>
</evidence>